<dbReference type="InterPro" id="IPR018046">
    <property type="entry name" value="Pili_assmbl_chaperone_CS"/>
</dbReference>
<keyword evidence="7" id="KW-0393">Immunoglobulin domain</keyword>
<comment type="subcellular location">
    <subcellularLocation>
        <location evidence="1 8">Periplasm</location>
    </subcellularLocation>
</comment>
<evidence type="ECO:0000256" key="7">
    <source>
        <dbReference type="ARBA" id="ARBA00023319"/>
    </source>
</evidence>
<dbReference type="Proteomes" id="UP000057910">
    <property type="component" value="Unassembled WGS sequence"/>
</dbReference>
<dbReference type="InterPro" id="IPR036316">
    <property type="entry name" value="Pili_assmbl_chap_C_dom_sf"/>
</dbReference>
<accession>A0ABD4DXQ0</accession>
<keyword evidence="4" id="KW-0732">Signal</keyword>
<evidence type="ECO:0000259" key="10">
    <source>
        <dbReference type="Pfam" id="PF02753"/>
    </source>
</evidence>
<proteinExistence type="inferred from homology"/>
<feature type="domain" description="Pili assembly chaperone N-terminal" evidence="9">
    <location>
        <begin position="17"/>
        <end position="139"/>
    </location>
</feature>
<protein>
    <recommendedName>
        <fullName evidence="13">Pilus assembly protein</fullName>
    </recommendedName>
</protein>
<comment type="caution">
    <text evidence="11">The sequence shown here is derived from an EMBL/GenBank/DDBJ whole genome shotgun (WGS) entry which is preliminary data.</text>
</comment>
<feature type="domain" description="Pili assembly chaperone C-terminal" evidence="10">
    <location>
        <begin position="170"/>
        <end position="231"/>
    </location>
</feature>
<dbReference type="InterPro" id="IPR001829">
    <property type="entry name" value="Pili_assmbl_chaperone_bac"/>
</dbReference>
<dbReference type="FunFam" id="2.60.40.10:FF:000458">
    <property type="entry name" value="Molecular chaperone FimC"/>
    <property type="match status" value="1"/>
</dbReference>
<dbReference type="PRINTS" id="PR00969">
    <property type="entry name" value="CHAPERONPILI"/>
</dbReference>
<dbReference type="PANTHER" id="PTHR30251:SF2">
    <property type="entry name" value="FIMBRIAL CHAPERONE YADV-RELATED"/>
    <property type="match status" value="1"/>
</dbReference>
<evidence type="ECO:0000259" key="9">
    <source>
        <dbReference type="Pfam" id="PF00345"/>
    </source>
</evidence>
<evidence type="ECO:0000256" key="4">
    <source>
        <dbReference type="ARBA" id="ARBA00022729"/>
    </source>
</evidence>
<gene>
    <name evidence="11" type="ORF">WJ68_20165</name>
</gene>
<evidence type="ECO:0000313" key="11">
    <source>
        <dbReference type="EMBL" id="KVN81584.1"/>
    </source>
</evidence>
<evidence type="ECO:0000256" key="5">
    <source>
        <dbReference type="ARBA" id="ARBA00022764"/>
    </source>
</evidence>
<name>A0ABD4DXQ0_9BURK</name>
<organism evidence="11 12">
    <name type="scientific">Burkholderia ubonensis</name>
    <dbReference type="NCBI Taxonomy" id="101571"/>
    <lineage>
        <taxon>Bacteria</taxon>
        <taxon>Pseudomonadati</taxon>
        <taxon>Pseudomonadota</taxon>
        <taxon>Betaproteobacteria</taxon>
        <taxon>Burkholderiales</taxon>
        <taxon>Burkholderiaceae</taxon>
        <taxon>Burkholderia</taxon>
        <taxon>Burkholderia cepacia complex</taxon>
    </lineage>
</organism>
<evidence type="ECO:0000256" key="6">
    <source>
        <dbReference type="ARBA" id="ARBA00023186"/>
    </source>
</evidence>
<dbReference type="InterPro" id="IPR016147">
    <property type="entry name" value="Pili_assmbl_chaperone_N"/>
</dbReference>
<dbReference type="SUPFAM" id="SSF49584">
    <property type="entry name" value="Periplasmic chaperone C-domain"/>
    <property type="match status" value="1"/>
</dbReference>
<dbReference type="EMBL" id="LPAD01000081">
    <property type="protein sequence ID" value="KVN81584.1"/>
    <property type="molecule type" value="Genomic_DNA"/>
</dbReference>
<dbReference type="Pfam" id="PF02753">
    <property type="entry name" value="PapD_C"/>
    <property type="match status" value="1"/>
</dbReference>
<dbReference type="PANTHER" id="PTHR30251">
    <property type="entry name" value="PILUS ASSEMBLY CHAPERONE"/>
    <property type="match status" value="1"/>
</dbReference>
<evidence type="ECO:0000256" key="1">
    <source>
        <dbReference type="ARBA" id="ARBA00004418"/>
    </source>
</evidence>
<dbReference type="AlphaFoldDB" id="A0ABD4DXQ0"/>
<dbReference type="SUPFAM" id="SSF49354">
    <property type="entry name" value="PapD-like"/>
    <property type="match status" value="1"/>
</dbReference>
<evidence type="ECO:0000256" key="8">
    <source>
        <dbReference type="RuleBase" id="RU003918"/>
    </source>
</evidence>
<comment type="similarity">
    <text evidence="2 8">Belongs to the periplasmic pilus chaperone family.</text>
</comment>
<keyword evidence="5" id="KW-0574">Periplasm</keyword>
<keyword evidence="6 8" id="KW-0143">Chaperone</keyword>
<dbReference type="InterPro" id="IPR016148">
    <property type="entry name" value="Pili_assmbl_chaperone_C"/>
</dbReference>
<dbReference type="GO" id="GO:0042597">
    <property type="term" value="C:periplasmic space"/>
    <property type="evidence" value="ECO:0007669"/>
    <property type="project" value="UniProtKB-SubCell"/>
</dbReference>
<evidence type="ECO:0000256" key="3">
    <source>
        <dbReference type="ARBA" id="ARBA00022558"/>
    </source>
</evidence>
<reference evidence="11 12" key="1">
    <citation type="submission" date="2015-11" db="EMBL/GenBank/DDBJ databases">
        <title>Expanding the genomic diversity of Burkholderia species for the development of highly accurate diagnostics.</title>
        <authorList>
            <person name="Sahl J."/>
            <person name="Keim P."/>
            <person name="Wagner D."/>
        </authorList>
    </citation>
    <scope>NUCLEOTIDE SEQUENCE [LARGE SCALE GENOMIC DNA]</scope>
    <source>
        <strain evidence="11 12">MSMB1585WGS</strain>
    </source>
</reference>
<evidence type="ECO:0000256" key="2">
    <source>
        <dbReference type="ARBA" id="ARBA00007399"/>
    </source>
</evidence>
<sequence>MCFAILIDIISTHAVAGVIVSGTRFIYPAGDREITVKVDNTGNQPSLVQAWLDDGDFRSHPGAVKAPFVLMPPIFRVDPGKGQTLRIVYTGDPLPQDKESVFWLNVLDIPPKSAGGTSENELQLAFRSRIKVFFRPAGLDGDGAISAAKAVKWTIAAAPDGKGRVLRAINASPFNVIVLSIGIKHGGRTYKIDDGAMIAPHSTHLFAGDTPLPDLQVGSKFEYSTINDFGTDMKWQGVLQTFP</sequence>
<keyword evidence="3" id="KW-1029">Fimbrium biogenesis</keyword>
<evidence type="ECO:0000313" key="12">
    <source>
        <dbReference type="Proteomes" id="UP000057910"/>
    </source>
</evidence>
<dbReference type="InterPro" id="IPR013783">
    <property type="entry name" value="Ig-like_fold"/>
</dbReference>
<dbReference type="PROSITE" id="PS00635">
    <property type="entry name" value="PILI_CHAPERONE"/>
    <property type="match status" value="1"/>
</dbReference>
<dbReference type="InterPro" id="IPR008962">
    <property type="entry name" value="PapD-like_sf"/>
</dbReference>
<dbReference type="InterPro" id="IPR050643">
    <property type="entry name" value="Periplasmic_pilus_chap"/>
</dbReference>
<dbReference type="Pfam" id="PF00345">
    <property type="entry name" value="PapD_N"/>
    <property type="match status" value="1"/>
</dbReference>
<dbReference type="Gene3D" id="2.60.40.10">
    <property type="entry name" value="Immunoglobulins"/>
    <property type="match status" value="2"/>
</dbReference>
<evidence type="ECO:0008006" key="13">
    <source>
        <dbReference type="Google" id="ProtNLM"/>
    </source>
</evidence>